<evidence type="ECO:0000256" key="1">
    <source>
        <dbReference type="ARBA" id="ARBA00022553"/>
    </source>
</evidence>
<dbReference type="Gene3D" id="3.40.50.2300">
    <property type="match status" value="1"/>
</dbReference>
<reference evidence="4" key="1">
    <citation type="journal article" date="2011" name="Environ. Microbiol.">
        <title>Genomic insights into the metabolic potential of the polycyclic aromatic hydrocarbon degrading sulfate-reducing Deltaproteobacterium N47.</title>
        <authorList>
            <person name="Bergmann F."/>
            <person name="Selesi D."/>
            <person name="Weinmaier T."/>
            <person name="Tischler P."/>
            <person name="Rattei T."/>
            <person name="Meckenstock R.U."/>
        </authorList>
    </citation>
    <scope>NUCLEOTIDE SEQUENCE</scope>
</reference>
<accession>E1YDZ1</accession>
<dbReference type="CDD" id="cd00156">
    <property type="entry name" value="REC"/>
    <property type="match status" value="1"/>
</dbReference>
<dbReference type="SMART" id="SM00448">
    <property type="entry name" value="REC"/>
    <property type="match status" value="1"/>
</dbReference>
<protein>
    <recommendedName>
        <fullName evidence="3">Response regulatory domain-containing protein</fullName>
    </recommendedName>
</protein>
<dbReference type="InterPro" id="IPR001789">
    <property type="entry name" value="Sig_transdc_resp-reg_receiver"/>
</dbReference>
<dbReference type="AlphaFoldDB" id="E1YDZ1"/>
<feature type="modified residue" description="4-aspartylphosphate" evidence="2">
    <location>
        <position position="56"/>
    </location>
</feature>
<dbReference type="InterPro" id="IPR011006">
    <property type="entry name" value="CheY-like_superfamily"/>
</dbReference>
<evidence type="ECO:0000313" key="4">
    <source>
        <dbReference type="EMBL" id="CBX28785.1"/>
    </source>
</evidence>
<feature type="domain" description="Response regulatory" evidence="3">
    <location>
        <begin position="7"/>
        <end position="124"/>
    </location>
</feature>
<keyword evidence="1 2" id="KW-0597">Phosphoprotein</keyword>
<dbReference type="PANTHER" id="PTHR44591:SF3">
    <property type="entry name" value="RESPONSE REGULATORY DOMAIN-CONTAINING PROTEIN"/>
    <property type="match status" value="1"/>
</dbReference>
<evidence type="ECO:0000259" key="3">
    <source>
        <dbReference type="PROSITE" id="PS50110"/>
    </source>
</evidence>
<sequence length="126" mass="14265">MNEKYAPILIVDDEPEMCWILENLIRKTGFACKTALSAREALNLAESDQFGMAFLDAKLPDIDGLELARQLRKKNAYLPIVIVSGYFYQDDLIIEGIIREGLIAAFIGKPFEHDDIVDIITRFASR</sequence>
<dbReference type="PANTHER" id="PTHR44591">
    <property type="entry name" value="STRESS RESPONSE REGULATOR PROTEIN 1"/>
    <property type="match status" value="1"/>
</dbReference>
<dbReference type="SUPFAM" id="SSF52172">
    <property type="entry name" value="CheY-like"/>
    <property type="match status" value="1"/>
</dbReference>
<dbReference type="GO" id="GO:0000160">
    <property type="term" value="P:phosphorelay signal transduction system"/>
    <property type="evidence" value="ECO:0007669"/>
    <property type="project" value="InterPro"/>
</dbReference>
<dbReference type="InterPro" id="IPR050595">
    <property type="entry name" value="Bact_response_regulator"/>
</dbReference>
<proteinExistence type="predicted"/>
<dbReference type="PROSITE" id="PS50110">
    <property type="entry name" value="RESPONSE_REGULATORY"/>
    <property type="match status" value="1"/>
</dbReference>
<name>E1YDZ1_9BACT</name>
<dbReference type="Pfam" id="PF00072">
    <property type="entry name" value="Response_reg"/>
    <property type="match status" value="1"/>
</dbReference>
<dbReference type="EMBL" id="FR695869">
    <property type="protein sequence ID" value="CBX28785.1"/>
    <property type="molecule type" value="Genomic_DNA"/>
</dbReference>
<organism evidence="4">
    <name type="scientific">uncultured Desulfobacterium sp</name>
    <dbReference type="NCBI Taxonomy" id="201089"/>
    <lineage>
        <taxon>Bacteria</taxon>
        <taxon>Pseudomonadati</taxon>
        <taxon>Thermodesulfobacteriota</taxon>
        <taxon>Desulfobacteria</taxon>
        <taxon>Desulfobacterales</taxon>
        <taxon>Desulfobacteriaceae</taxon>
        <taxon>Desulfobacterium</taxon>
        <taxon>environmental samples</taxon>
    </lineage>
</organism>
<evidence type="ECO:0000256" key="2">
    <source>
        <dbReference type="PROSITE-ProRule" id="PRU00169"/>
    </source>
</evidence>
<gene>
    <name evidence="4" type="ORF">N47_L13830</name>
</gene>